<feature type="domain" description="GGDEF" evidence="2">
    <location>
        <begin position="231"/>
        <end position="356"/>
    </location>
</feature>
<dbReference type="InterPro" id="IPR000160">
    <property type="entry name" value="GGDEF_dom"/>
</dbReference>
<keyword evidence="1" id="KW-0472">Membrane</keyword>
<dbReference type="PANTHER" id="PTHR45138:SF9">
    <property type="entry name" value="DIGUANYLATE CYCLASE DGCM-RELATED"/>
    <property type="match status" value="1"/>
</dbReference>
<keyword evidence="1" id="KW-1133">Transmembrane helix</keyword>
<dbReference type="NCBIfam" id="TIGR00254">
    <property type="entry name" value="GGDEF"/>
    <property type="match status" value="1"/>
</dbReference>
<evidence type="ECO:0000259" key="2">
    <source>
        <dbReference type="PROSITE" id="PS50887"/>
    </source>
</evidence>
<accession>A0ABY7V1F1</accession>
<feature type="transmembrane region" description="Helical" evidence="1">
    <location>
        <begin position="85"/>
        <end position="105"/>
    </location>
</feature>
<dbReference type="InterPro" id="IPR029787">
    <property type="entry name" value="Nucleotide_cyclase"/>
</dbReference>
<feature type="transmembrane region" description="Helical" evidence="1">
    <location>
        <begin position="136"/>
        <end position="155"/>
    </location>
</feature>
<dbReference type="EMBL" id="CP115165">
    <property type="protein sequence ID" value="WDA58945.1"/>
    <property type="molecule type" value="Genomic_DNA"/>
</dbReference>
<gene>
    <name evidence="3" type="ORF">M8445_01645</name>
</gene>
<sequence length="356" mass="38548">MTPRATPAQAAPPTSTLTQRLHRSRLVAVYIASFAYVLYAGLTAMIDPPPDGFPVGYQIPKYWAVLVSLTTALATLIFPHRVQAIYAVTSVGYLIVSTSEIPRAIGWGEMPMHLTLWLMLNVIVSYLVFGSRYGTAVNILSVAVMMASVLLNGPIDPPNMVDWTTASIAIGTAGLLAYTLTAFIEKNLDQHHMDSERLRAARLDALTEVYGRGAIEEEFERALDAARRSGTPLSVIVTDIDHFKRVNDEHGHVAGDDVLRAFGKRLRRSVSSGGGLVGRWGGEEFIVLLPGVARTDAHAIAERLRGEISAEPVAGLTITASFGVSSQRDADTTTSIFNRADSALYDAKRSGRNAVR</sequence>
<evidence type="ECO:0000313" key="4">
    <source>
        <dbReference type="Proteomes" id="UP001217044"/>
    </source>
</evidence>
<dbReference type="SUPFAM" id="SSF55073">
    <property type="entry name" value="Nucleotide cyclase"/>
    <property type="match status" value="1"/>
</dbReference>
<feature type="transmembrane region" description="Helical" evidence="1">
    <location>
        <begin position="27"/>
        <end position="46"/>
    </location>
</feature>
<dbReference type="InterPro" id="IPR050469">
    <property type="entry name" value="Diguanylate_Cyclase"/>
</dbReference>
<dbReference type="PROSITE" id="PS50887">
    <property type="entry name" value="GGDEF"/>
    <property type="match status" value="1"/>
</dbReference>
<keyword evidence="4" id="KW-1185">Reference proteome</keyword>
<dbReference type="Gene3D" id="3.30.70.270">
    <property type="match status" value="1"/>
</dbReference>
<dbReference type="Proteomes" id="UP001217044">
    <property type="component" value="Chromosome"/>
</dbReference>
<feature type="transmembrane region" description="Helical" evidence="1">
    <location>
        <begin position="62"/>
        <end position="78"/>
    </location>
</feature>
<organism evidence="3 4">
    <name type="scientific">Deinococcus aquaticus</name>
    <dbReference type="NCBI Taxonomy" id="328692"/>
    <lineage>
        <taxon>Bacteria</taxon>
        <taxon>Thermotogati</taxon>
        <taxon>Deinococcota</taxon>
        <taxon>Deinococci</taxon>
        <taxon>Deinococcales</taxon>
        <taxon>Deinococcaceae</taxon>
        <taxon>Deinococcus</taxon>
    </lineage>
</organism>
<dbReference type="SMART" id="SM00267">
    <property type="entry name" value="GGDEF"/>
    <property type="match status" value="1"/>
</dbReference>
<dbReference type="InterPro" id="IPR043128">
    <property type="entry name" value="Rev_trsase/Diguanyl_cyclase"/>
</dbReference>
<name>A0ABY7V1F1_9DEIO</name>
<feature type="transmembrane region" description="Helical" evidence="1">
    <location>
        <begin position="111"/>
        <end position="129"/>
    </location>
</feature>
<protein>
    <submittedName>
        <fullName evidence="3">GGDEF domain-containing protein</fullName>
    </submittedName>
</protein>
<feature type="transmembrane region" description="Helical" evidence="1">
    <location>
        <begin position="161"/>
        <end position="184"/>
    </location>
</feature>
<keyword evidence="1" id="KW-0812">Transmembrane</keyword>
<reference evidence="3 4" key="1">
    <citation type="submission" date="2022-12" db="EMBL/GenBank/DDBJ databases">
        <title>Genome Sequence of Deinococcus aquaticus Type Strain PB314.</title>
        <authorList>
            <person name="Albert C."/>
            <person name="Hill J."/>
            <person name="Boren L."/>
            <person name="Scholz-Ng S."/>
            <person name="Fatema N."/>
            <person name="Grosso R."/>
            <person name="Soboslay E."/>
            <person name="Tuohy J."/>
        </authorList>
    </citation>
    <scope>NUCLEOTIDE SEQUENCE [LARGE SCALE GENOMIC DNA]</scope>
    <source>
        <strain evidence="3 4">PB-314</strain>
    </source>
</reference>
<evidence type="ECO:0000256" key="1">
    <source>
        <dbReference type="SAM" id="Phobius"/>
    </source>
</evidence>
<dbReference type="CDD" id="cd01949">
    <property type="entry name" value="GGDEF"/>
    <property type="match status" value="1"/>
</dbReference>
<dbReference type="PANTHER" id="PTHR45138">
    <property type="entry name" value="REGULATORY COMPONENTS OF SENSORY TRANSDUCTION SYSTEM"/>
    <property type="match status" value="1"/>
</dbReference>
<dbReference type="RefSeq" id="WP_273989208.1">
    <property type="nucleotide sequence ID" value="NZ_BAABQT010000001.1"/>
</dbReference>
<dbReference type="Pfam" id="PF00990">
    <property type="entry name" value="GGDEF"/>
    <property type="match status" value="1"/>
</dbReference>
<proteinExistence type="predicted"/>
<evidence type="ECO:0000313" key="3">
    <source>
        <dbReference type="EMBL" id="WDA58945.1"/>
    </source>
</evidence>